<dbReference type="Proteomes" id="UP001207252">
    <property type="component" value="Unassembled WGS sequence"/>
</dbReference>
<evidence type="ECO:0000313" key="2">
    <source>
        <dbReference type="Proteomes" id="UP001207252"/>
    </source>
</evidence>
<sequence length="263" mass="31022">MLNQSIKNKAFIETKIRNYNEHVQAINHFYNLLSTSLSNIFKQQKLIYDGKQKTEQIKAIVKLADVFFMAEGIVDLQTNVYEQNIKEPWFANTLKSFLSSYFEIGSDQETYLNELNKNHGFNNDLDVASLFLIYDLQKEYDWYTTLGYKDFEGFELDYLMVDLLKTKVNVHFMMTKNVIQNVFLLKIGKALNYIDEDTFESFIWKNFQIIKQQFVSLEDFYFNYIVSVCYEKLNKNNPNRIIALANAYINVLEVLYDASTSIK</sequence>
<name>A0ABT3BNW3_9BACT</name>
<reference evidence="1 2" key="1">
    <citation type="journal article" date="2020" name="Int. J. Syst. Evol. Microbiol.">
        <title>Ureaplasma miroungigenitalium sp. nov. isolated from northern elephant seals (Mirounga angustirostris) and Ureaplasma zalophigenitalium sp. nov. isolated from California sea lions (Zalophus californianus).</title>
        <authorList>
            <person name="Volokhov D.V."/>
            <person name="Gulland F.M."/>
            <person name="Gao Y."/>
            <person name="Chizhikov V.E."/>
        </authorList>
    </citation>
    <scope>NUCLEOTIDE SEQUENCE [LARGE SCALE GENOMIC DNA]</scope>
    <source>
        <strain evidence="1 2">CSL7644-GEN</strain>
    </source>
</reference>
<keyword evidence="2" id="KW-1185">Reference proteome</keyword>
<dbReference type="RefSeq" id="WP_263817723.1">
    <property type="nucleotide sequence ID" value="NZ_JAOXHJ010000001.1"/>
</dbReference>
<gene>
    <name evidence="1" type="ORF">OF365_00860</name>
</gene>
<organism evidence="1 2">
    <name type="scientific">Ureaplasma zalophigenitalium</name>
    <dbReference type="NCBI Taxonomy" id="907723"/>
    <lineage>
        <taxon>Bacteria</taxon>
        <taxon>Bacillati</taxon>
        <taxon>Mycoplasmatota</taxon>
        <taxon>Mycoplasmoidales</taxon>
        <taxon>Mycoplasmoidaceae</taxon>
        <taxon>Ureaplasma</taxon>
    </lineage>
</organism>
<proteinExistence type="predicted"/>
<accession>A0ABT3BNW3</accession>
<evidence type="ECO:0000313" key="1">
    <source>
        <dbReference type="EMBL" id="MCV3753922.1"/>
    </source>
</evidence>
<dbReference type="EMBL" id="JAOXHJ010000001">
    <property type="protein sequence ID" value="MCV3753922.1"/>
    <property type="molecule type" value="Genomic_DNA"/>
</dbReference>
<protein>
    <submittedName>
        <fullName evidence="1">DUF1266 domain-containing protein</fullName>
    </submittedName>
</protein>
<comment type="caution">
    <text evidence="1">The sequence shown here is derived from an EMBL/GenBank/DDBJ whole genome shotgun (WGS) entry which is preliminary data.</text>
</comment>